<dbReference type="AlphaFoldDB" id="A0A319D3G3"/>
<dbReference type="Proteomes" id="UP000247810">
    <property type="component" value="Unassembled WGS sequence"/>
</dbReference>
<keyword evidence="4" id="KW-0238">DNA-binding</keyword>
<evidence type="ECO:0000256" key="5">
    <source>
        <dbReference type="ARBA" id="ARBA00023163"/>
    </source>
</evidence>
<evidence type="ECO:0000313" key="8">
    <source>
        <dbReference type="Proteomes" id="UP000247810"/>
    </source>
</evidence>
<dbReference type="OrthoDB" id="2154091at2759"/>
<dbReference type="PANTHER" id="PTHR31313:SF83">
    <property type="entry name" value="ZN(II)2CYS6 TRANSCRIPTION FACTOR (EUROFUNG)"/>
    <property type="match status" value="1"/>
</dbReference>
<dbReference type="InterPro" id="IPR051615">
    <property type="entry name" value="Transcr_Regulatory_Elem"/>
</dbReference>
<gene>
    <name evidence="7" type="ORF">BO71DRAFT_401219</name>
</gene>
<evidence type="ECO:0000256" key="3">
    <source>
        <dbReference type="ARBA" id="ARBA00023015"/>
    </source>
</evidence>
<evidence type="ECO:0000313" key="7">
    <source>
        <dbReference type="EMBL" id="PYH91641.1"/>
    </source>
</evidence>
<evidence type="ECO:0000256" key="2">
    <source>
        <dbReference type="ARBA" id="ARBA00022833"/>
    </source>
</evidence>
<keyword evidence="5" id="KW-0804">Transcription</keyword>
<organism evidence="7 8">
    <name type="scientific">Aspergillus ellipticus CBS 707.79</name>
    <dbReference type="NCBI Taxonomy" id="1448320"/>
    <lineage>
        <taxon>Eukaryota</taxon>
        <taxon>Fungi</taxon>
        <taxon>Dikarya</taxon>
        <taxon>Ascomycota</taxon>
        <taxon>Pezizomycotina</taxon>
        <taxon>Eurotiomycetes</taxon>
        <taxon>Eurotiomycetidae</taxon>
        <taxon>Eurotiales</taxon>
        <taxon>Aspergillaceae</taxon>
        <taxon>Aspergillus</taxon>
        <taxon>Aspergillus subgen. Circumdati</taxon>
    </lineage>
</organism>
<keyword evidence="3" id="KW-0805">Transcription regulation</keyword>
<dbReference type="GO" id="GO:0046872">
    <property type="term" value="F:metal ion binding"/>
    <property type="evidence" value="ECO:0007669"/>
    <property type="project" value="UniProtKB-KW"/>
</dbReference>
<sequence>MYDLSPTLRIVKPNNCPHAYTLHMVYYTIHILLVKPLIRNPLSVPSNTPDHGNNHIMKRTRQVGIEAAQQICITAQRYRQVLDSFHSSVLSATHCTLSAAPIFIGGTYDEHCVEQQPHISAQKGVETCLTILGELAYSWESCWASTEESDNAVSTNTAWRLKGVGSHF</sequence>
<dbReference type="STRING" id="1448320.A0A319D3G3"/>
<name>A0A319D3G3_9EURO</name>
<reference evidence="7 8" key="1">
    <citation type="submission" date="2018-02" db="EMBL/GenBank/DDBJ databases">
        <title>The genomes of Aspergillus section Nigri reveals drivers in fungal speciation.</title>
        <authorList>
            <consortium name="DOE Joint Genome Institute"/>
            <person name="Vesth T.C."/>
            <person name="Nybo J."/>
            <person name="Theobald S."/>
            <person name="Brandl J."/>
            <person name="Frisvad J.C."/>
            <person name="Nielsen K.F."/>
            <person name="Lyhne E.K."/>
            <person name="Kogle M.E."/>
            <person name="Kuo A."/>
            <person name="Riley R."/>
            <person name="Clum A."/>
            <person name="Nolan M."/>
            <person name="Lipzen A."/>
            <person name="Salamov A."/>
            <person name="Henrissat B."/>
            <person name="Wiebenga A."/>
            <person name="De vries R.P."/>
            <person name="Grigoriev I.V."/>
            <person name="Mortensen U.H."/>
            <person name="Andersen M.R."/>
            <person name="Baker S.E."/>
        </authorList>
    </citation>
    <scope>NUCLEOTIDE SEQUENCE [LARGE SCALE GENOMIC DNA]</scope>
    <source>
        <strain evidence="7 8">CBS 707.79</strain>
    </source>
</reference>
<keyword evidence="8" id="KW-1185">Reference proteome</keyword>
<evidence type="ECO:0000256" key="6">
    <source>
        <dbReference type="ARBA" id="ARBA00023242"/>
    </source>
</evidence>
<proteinExistence type="predicted"/>
<keyword evidence="1" id="KW-0479">Metal-binding</keyword>
<dbReference type="CDD" id="cd12148">
    <property type="entry name" value="fungal_TF_MHR"/>
    <property type="match status" value="1"/>
</dbReference>
<protein>
    <submittedName>
        <fullName evidence="7">Uncharacterized protein</fullName>
    </submittedName>
</protein>
<keyword evidence="2" id="KW-0862">Zinc</keyword>
<accession>A0A319D3G3</accession>
<evidence type="ECO:0000256" key="1">
    <source>
        <dbReference type="ARBA" id="ARBA00022723"/>
    </source>
</evidence>
<evidence type="ECO:0000256" key="4">
    <source>
        <dbReference type="ARBA" id="ARBA00023125"/>
    </source>
</evidence>
<dbReference type="EMBL" id="KZ825939">
    <property type="protein sequence ID" value="PYH91641.1"/>
    <property type="molecule type" value="Genomic_DNA"/>
</dbReference>
<dbReference type="PANTHER" id="PTHR31313">
    <property type="entry name" value="TY1 ENHANCER ACTIVATOR"/>
    <property type="match status" value="1"/>
</dbReference>
<dbReference type="GO" id="GO:0003677">
    <property type="term" value="F:DNA binding"/>
    <property type="evidence" value="ECO:0007669"/>
    <property type="project" value="UniProtKB-KW"/>
</dbReference>
<dbReference type="VEuPathDB" id="FungiDB:BO71DRAFT_401219"/>
<keyword evidence="6" id="KW-0539">Nucleus</keyword>